<sequence>MTMIPKAGMAPSPSKLTIRWSGNSMWHRINDKEDFVLNETTYTPEKEDKAPRGERGSEKVFWPAKDLLEEYVDSFIGYSHPPEQN</sequence>
<dbReference type="EMBL" id="KN293998">
    <property type="protein sequence ID" value="EEH41142.2"/>
    <property type="molecule type" value="Genomic_DNA"/>
</dbReference>
<gene>
    <name evidence="1" type="ORF">PAAG_03428</name>
</gene>
<dbReference type="VEuPathDB" id="FungiDB:PAAG_03428"/>
<name>C1GX54_PARBA</name>
<keyword evidence="2" id="KW-1185">Reference proteome</keyword>
<dbReference type="OrthoDB" id="4204470at2759"/>
<dbReference type="eggNOG" id="ENOG502RQAN">
    <property type="taxonomic scope" value="Eukaryota"/>
</dbReference>
<dbReference type="GeneID" id="9098109"/>
<accession>C1GX54</accession>
<organism evidence="1 2">
    <name type="scientific">Paracoccidioides lutzii (strain ATCC MYA-826 / Pb01)</name>
    <name type="common">Paracoccidioides brasiliensis</name>
    <dbReference type="NCBI Taxonomy" id="502779"/>
    <lineage>
        <taxon>Eukaryota</taxon>
        <taxon>Fungi</taxon>
        <taxon>Dikarya</taxon>
        <taxon>Ascomycota</taxon>
        <taxon>Pezizomycotina</taxon>
        <taxon>Eurotiomycetes</taxon>
        <taxon>Eurotiomycetidae</taxon>
        <taxon>Onygenales</taxon>
        <taxon>Ajellomycetaceae</taxon>
        <taxon>Paracoccidioides</taxon>
    </lineage>
</organism>
<protein>
    <submittedName>
        <fullName evidence="1">Uncharacterized protein</fullName>
    </submittedName>
</protein>
<dbReference type="AlphaFoldDB" id="C1GX54"/>
<dbReference type="RefSeq" id="XP_002794883.2">
    <property type="nucleotide sequence ID" value="XM_002794837.2"/>
</dbReference>
<evidence type="ECO:0000313" key="1">
    <source>
        <dbReference type="EMBL" id="EEH41142.2"/>
    </source>
</evidence>
<reference evidence="1 2" key="1">
    <citation type="journal article" date="2011" name="PLoS Genet.">
        <title>Comparative genomic analysis of human fungal pathogens causing paracoccidioidomycosis.</title>
        <authorList>
            <person name="Desjardins C.A."/>
            <person name="Champion M.D."/>
            <person name="Holder J.W."/>
            <person name="Muszewska A."/>
            <person name="Goldberg J."/>
            <person name="Bailao A.M."/>
            <person name="Brigido M.M."/>
            <person name="Ferreira M.E."/>
            <person name="Garcia A.M."/>
            <person name="Grynberg M."/>
            <person name="Gujja S."/>
            <person name="Heiman D.I."/>
            <person name="Henn M.R."/>
            <person name="Kodira C.D."/>
            <person name="Leon-Narvaez H."/>
            <person name="Longo L.V."/>
            <person name="Ma L.J."/>
            <person name="Malavazi I."/>
            <person name="Matsuo A.L."/>
            <person name="Morais F.V."/>
            <person name="Pereira M."/>
            <person name="Rodriguez-Brito S."/>
            <person name="Sakthikumar S."/>
            <person name="Salem-Izacc S.M."/>
            <person name="Sykes S.M."/>
            <person name="Teixeira M.M."/>
            <person name="Vallejo M.C."/>
            <person name="Walter M.E."/>
            <person name="Yandava C."/>
            <person name="Young S."/>
            <person name="Zeng Q."/>
            <person name="Zucker J."/>
            <person name="Felipe M.S."/>
            <person name="Goldman G.H."/>
            <person name="Haas B.J."/>
            <person name="McEwen J.G."/>
            <person name="Nino-Vega G."/>
            <person name="Puccia R."/>
            <person name="San-Blas G."/>
            <person name="Soares C.M."/>
            <person name="Birren B.W."/>
            <person name="Cuomo C.A."/>
        </authorList>
    </citation>
    <scope>NUCLEOTIDE SEQUENCE [LARGE SCALE GENOMIC DNA]</scope>
    <source>
        <strain evidence="2">ATCC MYA-826 / Pb01</strain>
    </source>
</reference>
<evidence type="ECO:0000313" key="2">
    <source>
        <dbReference type="Proteomes" id="UP000002059"/>
    </source>
</evidence>
<dbReference type="HOGENOM" id="CLU_2513249_0_0_1"/>
<dbReference type="KEGG" id="pbl:PAAG_03428"/>
<proteinExistence type="predicted"/>
<dbReference type="Proteomes" id="UP000002059">
    <property type="component" value="Partially assembled WGS sequence"/>
</dbReference>